<proteinExistence type="predicted"/>
<dbReference type="GO" id="GO:0000150">
    <property type="term" value="F:DNA strand exchange activity"/>
    <property type="evidence" value="ECO:0007669"/>
    <property type="project" value="InterPro"/>
</dbReference>
<dbReference type="SUPFAM" id="SSF53041">
    <property type="entry name" value="Resolvase-like"/>
    <property type="match status" value="1"/>
</dbReference>
<gene>
    <name evidence="2" type="ORF">HF865_09530</name>
</gene>
<feature type="domain" description="Resolvase/invertase-type recombinase catalytic" evidence="1">
    <location>
        <begin position="6"/>
        <end position="138"/>
    </location>
</feature>
<dbReference type="SMART" id="SM00857">
    <property type="entry name" value="Resolvase"/>
    <property type="match status" value="1"/>
</dbReference>
<dbReference type="EMBL" id="JABAFN010000050">
    <property type="protein sequence ID" value="NME22914.1"/>
    <property type="molecule type" value="Genomic_DNA"/>
</dbReference>
<reference evidence="2 3" key="1">
    <citation type="submission" date="2020-04" db="EMBL/GenBank/DDBJ databases">
        <authorList>
            <person name="Hitch T.C.A."/>
            <person name="Wylensek D."/>
            <person name="Clavel T."/>
        </authorList>
    </citation>
    <scope>NUCLEOTIDE SEQUENCE [LARGE SCALE GENOMIC DNA]</scope>
    <source>
        <strain evidence="2 3">WCA-386-APC-4I</strain>
    </source>
</reference>
<dbReference type="AlphaFoldDB" id="A0AAW9ZIE3"/>
<accession>A0AAW9ZIE3</accession>
<dbReference type="Gene3D" id="3.40.50.1390">
    <property type="entry name" value="Resolvase, N-terminal catalytic domain"/>
    <property type="match status" value="1"/>
</dbReference>
<evidence type="ECO:0000313" key="3">
    <source>
        <dbReference type="Proteomes" id="UP000587270"/>
    </source>
</evidence>
<sequence>MKHMSMYAYVAGTTNDDINDKGSIACQIDFLKQTNVDYDAYYVDTFTGTCQARFQLQKLLMIVKPGDMIDVMDVSNLTSNVRELCCLLTALEDLQVTIFSDEIELDMDDNRDPYYVAKMLCRADMVAMMQHSFATKKMCHLKHQIALRRNNDKKQEFTQKDYQIYNMLMNSDYRTTQQATGLSRSTLYRLKKRIQKQ</sequence>
<protein>
    <submittedName>
        <fullName evidence="2">Recombinase family protein</fullName>
    </submittedName>
</protein>
<dbReference type="Proteomes" id="UP000587270">
    <property type="component" value="Unassembled WGS sequence"/>
</dbReference>
<dbReference type="InterPro" id="IPR036162">
    <property type="entry name" value="Resolvase-like_N_sf"/>
</dbReference>
<name>A0AAW9ZIE3_LIMRT</name>
<dbReference type="Pfam" id="PF00239">
    <property type="entry name" value="Resolvase"/>
    <property type="match status" value="1"/>
</dbReference>
<evidence type="ECO:0000259" key="1">
    <source>
        <dbReference type="SMART" id="SM00857"/>
    </source>
</evidence>
<organism evidence="2 3">
    <name type="scientific">Limosilactobacillus reuteri</name>
    <name type="common">Lactobacillus reuteri</name>
    <dbReference type="NCBI Taxonomy" id="1598"/>
    <lineage>
        <taxon>Bacteria</taxon>
        <taxon>Bacillati</taxon>
        <taxon>Bacillota</taxon>
        <taxon>Bacilli</taxon>
        <taxon>Lactobacillales</taxon>
        <taxon>Lactobacillaceae</taxon>
        <taxon>Limosilactobacillus</taxon>
    </lineage>
</organism>
<dbReference type="InterPro" id="IPR006119">
    <property type="entry name" value="Resolv_N"/>
</dbReference>
<evidence type="ECO:0000313" key="2">
    <source>
        <dbReference type="EMBL" id="NME22914.1"/>
    </source>
</evidence>
<comment type="caution">
    <text evidence="2">The sequence shown here is derived from an EMBL/GenBank/DDBJ whole genome shotgun (WGS) entry which is preliminary data.</text>
</comment>
<dbReference type="GO" id="GO:0003677">
    <property type="term" value="F:DNA binding"/>
    <property type="evidence" value="ECO:0007669"/>
    <property type="project" value="InterPro"/>
</dbReference>